<gene>
    <name evidence="2" type="ORF">Tsubulata_011107</name>
</gene>
<dbReference type="PANTHER" id="PTHR34567:SF9">
    <property type="entry name" value="CONTAINING PROTEIN, PUTATIVE-RELATED"/>
    <property type="match status" value="1"/>
</dbReference>
<proteinExistence type="predicted"/>
<reference evidence="2" key="1">
    <citation type="submission" date="2022-02" db="EMBL/GenBank/DDBJ databases">
        <authorList>
            <person name="Henning P.M."/>
            <person name="McCubbin A.G."/>
            <person name="Shore J.S."/>
        </authorList>
    </citation>
    <scope>NUCLEOTIDE SEQUENCE</scope>
    <source>
        <strain evidence="2">F60SS</strain>
        <tissue evidence="2">Leaves</tissue>
    </source>
</reference>
<feature type="region of interest" description="Disordered" evidence="1">
    <location>
        <begin position="236"/>
        <end position="338"/>
    </location>
</feature>
<dbReference type="PANTHER" id="PTHR34567">
    <property type="entry name" value="FK506-BINDING-LIKE PROTEIN"/>
    <property type="match status" value="1"/>
</dbReference>
<dbReference type="Proteomes" id="UP001141552">
    <property type="component" value="Unassembled WGS sequence"/>
</dbReference>
<protein>
    <submittedName>
        <fullName evidence="2">Uncharacterized protein</fullName>
    </submittedName>
</protein>
<comment type="caution">
    <text evidence="2">The sequence shown here is derived from an EMBL/GenBank/DDBJ whole genome shotgun (WGS) entry which is preliminary data.</text>
</comment>
<feature type="region of interest" description="Disordered" evidence="1">
    <location>
        <begin position="139"/>
        <end position="182"/>
    </location>
</feature>
<dbReference type="OrthoDB" id="1888797at2759"/>
<accession>A0A9Q0GC05</accession>
<feature type="compositionally biased region" description="Basic and acidic residues" evidence="1">
    <location>
        <begin position="299"/>
        <end position="308"/>
    </location>
</feature>
<evidence type="ECO:0000313" key="2">
    <source>
        <dbReference type="EMBL" id="KAJ4846956.1"/>
    </source>
</evidence>
<name>A0A9Q0GC05_9ROSI</name>
<feature type="compositionally biased region" description="Polar residues" evidence="1">
    <location>
        <begin position="162"/>
        <end position="182"/>
    </location>
</feature>
<organism evidence="2 3">
    <name type="scientific">Turnera subulata</name>
    <dbReference type="NCBI Taxonomy" id="218843"/>
    <lineage>
        <taxon>Eukaryota</taxon>
        <taxon>Viridiplantae</taxon>
        <taxon>Streptophyta</taxon>
        <taxon>Embryophyta</taxon>
        <taxon>Tracheophyta</taxon>
        <taxon>Spermatophyta</taxon>
        <taxon>Magnoliopsida</taxon>
        <taxon>eudicotyledons</taxon>
        <taxon>Gunneridae</taxon>
        <taxon>Pentapetalae</taxon>
        <taxon>rosids</taxon>
        <taxon>fabids</taxon>
        <taxon>Malpighiales</taxon>
        <taxon>Passifloraceae</taxon>
        <taxon>Turnera</taxon>
    </lineage>
</organism>
<feature type="compositionally biased region" description="Basic and acidic residues" evidence="1">
    <location>
        <begin position="317"/>
        <end position="338"/>
    </location>
</feature>
<dbReference type="EMBL" id="JAKUCV010001307">
    <property type="protein sequence ID" value="KAJ4846956.1"/>
    <property type="molecule type" value="Genomic_DNA"/>
</dbReference>
<evidence type="ECO:0000313" key="3">
    <source>
        <dbReference type="Proteomes" id="UP001141552"/>
    </source>
</evidence>
<keyword evidence="3" id="KW-1185">Reference proteome</keyword>
<reference evidence="2" key="2">
    <citation type="journal article" date="2023" name="Plants (Basel)">
        <title>Annotation of the Turnera subulata (Passifloraceae) Draft Genome Reveals the S-Locus Evolved after the Divergence of Turneroideae from Passifloroideae in a Stepwise Manner.</title>
        <authorList>
            <person name="Henning P.M."/>
            <person name="Roalson E.H."/>
            <person name="Mir W."/>
            <person name="McCubbin A.G."/>
            <person name="Shore J.S."/>
        </authorList>
    </citation>
    <scope>NUCLEOTIDE SEQUENCE</scope>
    <source>
        <strain evidence="2">F60SS</strain>
    </source>
</reference>
<dbReference type="AlphaFoldDB" id="A0A9Q0GC05"/>
<sequence length="388" mass="44991">MGNWRNRPPRRFFHNPNRYQRSYYDPDQDPDPPCDSGYVEDGIPLWEKKFCSMIGSVPWRKVVDAKKFAYCHSNILNWDDSAGEEAFRNAKKRYWAEINGLPCDCSPPNPDIYVDEINWHTDVDPELIRDLEQALVVPDEGENNNGVGHKKKKLGDFEAADSNGSNKRPSGVNNPWESSNQMGSYPLQGWNECGSIVHKDENPWESSIPLGNEPRLDNAWGGSGDNAWRWKQNGNCANQKNDRDSGWNICQPSWESEDPGKDQGWGNARDSSWGHWESRQLNSRRNSWERNVGQGIGTLKDRGRRGDKGNSWTPEDEVWREREDNSWNWKQRDNNRKKAEDLEITKYSGGWTGWDEDCRRKGGAHRHVTSYQSTRVHGDYYRKSRWRG</sequence>
<evidence type="ECO:0000256" key="1">
    <source>
        <dbReference type="SAM" id="MobiDB-lite"/>
    </source>
</evidence>